<feature type="region of interest" description="Disordered" evidence="1">
    <location>
        <begin position="278"/>
        <end position="344"/>
    </location>
</feature>
<dbReference type="Gene3D" id="2.160.20.80">
    <property type="entry name" value="E3 ubiquitin-protein ligase SopA"/>
    <property type="match status" value="1"/>
</dbReference>
<organism evidence="2 3">
    <name type="scientific">Actinomadura barringtoniae</name>
    <dbReference type="NCBI Taxonomy" id="1427535"/>
    <lineage>
        <taxon>Bacteria</taxon>
        <taxon>Bacillati</taxon>
        <taxon>Actinomycetota</taxon>
        <taxon>Actinomycetes</taxon>
        <taxon>Streptosporangiales</taxon>
        <taxon>Thermomonosporaceae</taxon>
        <taxon>Actinomadura</taxon>
    </lineage>
</organism>
<comment type="caution">
    <text evidence="2">The sequence shown here is derived from an EMBL/GenBank/DDBJ whole genome shotgun (WGS) entry which is preliminary data.</text>
</comment>
<proteinExistence type="predicted"/>
<dbReference type="Proteomes" id="UP000669179">
    <property type="component" value="Unassembled WGS sequence"/>
</dbReference>
<name>A0A939T6T1_9ACTN</name>
<gene>
    <name evidence="2" type="ORF">J4573_34875</name>
</gene>
<evidence type="ECO:0000313" key="2">
    <source>
        <dbReference type="EMBL" id="MBO2452318.1"/>
    </source>
</evidence>
<dbReference type="EMBL" id="JAGEOJ010000016">
    <property type="protein sequence ID" value="MBO2452318.1"/>
    <property type="molecule type" value="Genomic_DNA"/>
</dbReference>
<keyword evidence="3" id="KW-1185">Reference proteome</keyword>
<evidence type="ECO:0000313" key="3">
    <source>
        <dbReference type="Proteomes" id="UP000669179"/>
    </source>
</evidence>
<reference evidence="2" key="1">
    <citation type="submission" date="2021-03" db="EMBL/GenBank/DDBJ databases">
        <authorList>
            <person name="Kanchanasin P."/>
            <person name="Saeng-In P."/>
            <person name="Phongsopitanun W."/>
            <person name="Yuki M."/>
            <person name="Kudo T."/>
            <person name="Ohkuma M."/>
            <person name="Tanasupawat S."/>
        </authorList>
    </citation>
    <scope>NUCLEOTIDE SEQUENCE</scope>
    <source>
        <strain evidence="2">GKU 128</strain>
    </source>
</reference>
<protein>
    <submittedName>
        <fullName evidence="2">Pentapeptide repeat-containing protein</fullName>
    </submittedName>
</protein>
<dbReference type="Pfam" id="PF00805">
    <property type="entry name" value="Pentapeptide"/>
    <property type="match status" value="1"/>
</dbReference>
<dbReference type="AlphaFoldDB" id="A0A939T6T1"/>
<dbReference type="SUPFAM" id="SSF141571">
    <property type="entry name" value="Pentapeptide repeat-like"/>
    <property type="match status" value="1"/>
</dbReference>
<feature type="compositionally biased region" description="Basic and acidic residues" evidence="1">
    <location>
        <begin position="283"/>
        <end position="309"/>
    </location>
</feature>
<dbReference type="InterPro" id="IPR001646">
    <property type="entry name" value="5peptide_repeat"/>
</dbReference>
<sequence>MCLRGLGSGRLGGGGRDVAQRVRGRRGRLRRHRVRRDRWARGLGLDRLSGRAGRQRRGRGGRLARGLVQARLVQARLVQARLVQARLVQARLVQARLVQARLVQARLVQARLGRAGLGRAGLGRAGLGRAGLGRGRTGQLGRLGGVGSGARLGQPREALLVPRRRRHRDRGARRQGRVGQAGGAGTEALFLRLRVGELFLVAAGQLAAGVQVVALAAADDEHRGVIGHVRRRGRDLHLVVDGLGRVLGNGRLGLGGSGLLALLGLAGLRRRRAAAEELLAPQEHPDGQAEGGHDADRDRHIDHDQRVQAEHLCAVPVAGDDARHQKRDRHDHEDATQDDHRVSL</sequence>
<feature type="compositionally biased region" description="Basic and acidic residues" evidence="1">
    <location>
        <begin position="320"/>
        <end position="344"/>
    </location>
</feature>
<accession>A0A939T6T1</accession>
<evidence type="ECO:0000256" key="1">
    <source>
        <dbReference type="SAM" id="MobiDB-lite"/>
    </source>
</evidence>